<protein>
    <submittedName>
        <fullName evidence="1">Uncharacterized protein</fullName>
    </submittedName>
</protein>
<evidence type="ECO:0000313" key="1">
    <source>
        <dbReference type="EMBL" id="PJE78816.1"/>
    </source>
</evidence>
<accession>A0A2H9T6G5</accession>
<gene>
    <name evidence="1" type="ORF">CI610_02229</name>
</gene>
<proteinExistence type="predicted"/>
<sequence>MYFLKEQEIRAAGIILQEQKGIFFEKSINASKYTVLNANSFRYFLFGTGNNHAYPLFLVNSGKQTFFHKKNMQNASLMPFYNIY</sequence>
<comment type="caution">
    <text evidence="1">The sequence shown here is derived from an EMBL/GenBank/DDBJ whole genome shotgun (WGS) entry which is preliminary data.</text>
</comment>
<name>A0A2H9T6G5_9ZZZZ</name>
<dbReference type="AlphaFoldDB" id="A0A2H9T6G5"/>
<organism evidence="1">
    <name type="scientific">invertebrate metagenome</name>
    <dbReference type="NCBI Taxonomy" id="1711999"/>
    <lineage>
        <taxon>unclassified sequences</taxon>
        <taxon>metagenomes</taxon>
        <taxon>organismal metagenomes</taxon>
    </lineage>
</organism>
<dbReference type="EMBL" id="NSIT01000125">
    <property type="protein sequence ID" value="PJE78816.1"/>
    <property type="molecule type" value="Genomic_DNA"/>
</dbReference>
<reference evidence="1" key="1">
    <citation type="journal article" date="2017" name="Appl. Environ. Microbiol.">
        <title>Molecular characterization of an Endozoicomonas-like organism causing infection in king scallop Pecten maximus L.</title>
        <authorList>
            <person name="Cano I."/>
            <person name="van Aerle R."/>
            <person name="Ross S."/>
            <person name="Verner-Jeffreys D.W."/>
            <person name="Paley R.K."/>
            <person name="Rimmer G."/>
            <person name="Ryder D."/>
            <person name="Hooper P."/>
            <person name="Stone D."/>
            <person name="Feist S.W."/>
        </authorList>
    </citation>
    <scope>NUCLEOTIDE SEQUENCE</scope>
</reference>